<dbReference type="Pfam" id="PF00169">
    <property type="entry name" value="PH"/>
    <property type="match status" value="1"/>
</dbReference>
<dbReference type="InterPro" id="IPR001849">
    <property type="entry name" value="PH_domain"/>
</dbReference>
<dbReference type="PROSITE" id="PS50003">
    <property type="entry name" value="PH_DOMAIN"/>
    <property type="match status" value="1"/>
</dbReference>
<name>A0ABD0R419_CIRMR</name>
<evidence type="ECO:0000313" key="3">
    <source>
        <dbReference type="Proteomes" id="UP001529510"/>
    </source>
</evidence>
<reference evidence="2 3" key="1">
    <citation type="submission" date="2024-05" db="EMBL/GenBank/DDBJ databases">
        <title>Genome sequencing and assembly of Indian major carp, Cirrhinus mrigala (Hamilton, 1822).</title>
        <authorList>
            <person name="Mohindra V."/>
            <person name="Chowdhury L.M."/>
            <person name="Lal K."/>
            <person name="Jena J.K."/>
        </authorList>
    </citation>
    <scope>NUCLEOTIDE SEQUENCE [LARGE SCALE GENOMIC DNA]</scope>
    <source>
        <strain evidence="2">CM1030</strain>
        <tissue evidence="2">Blood</tissue>
    </source>
</reference>
<organism evidence="2 3">
    <name type="scientific">Cirrhinus mrigala</name>
    <name type="common">Mrigala</name>
    <dbReference type="NCBI Taxonomy" id="683832"/>
    <lineage>
        <taxon>Eukaryota</taxon>
        <taxon>Metazoa</taxon>
        <taxon>Chordata</taxon>
        <taxon>Craniata</taxon>
        <taxon>Vertebrata</taxon>
        <taxon>Euteleostomi</taxon>
        <taxon>Actinopterygii</taxon>
        <taxon>Neopterygii</taxon>
        <taxon>Teleostei</taxon>
        <taxon>Ostariophysi</taxon>
        <taxon>Cypriniformes</taxon>
        <taxon>Cyprinidae</taxon>
        <taxon>Labeoninae</taxon>
        <taxon>Labeonini</taxon>
        <taxon>Cirrhinus</taxon>
    </lineage>
</organism>
<dbReference type="CDD" id="cd01257">
    <property type="entry name" value="PH_IRS"/>
    <property type="match status" value="1"/>
</dbReference>
<dbReference type="SMART" id="SM00233">
    <property type="entry name" value="PH"/>
    <property type="match status" value="1"/>
</dbReference>
<dbReference type="PANTHER" id="PTHR10614:SF10">
    <property type="entry name" value="INSULIN RECEPTOR SUBSTRATE 1-B"/>
    <property type="match status" value="1"/>
</dbReference>
<accession>A0ABD0R419</accession>
<comment type="caution">
    <text evidence="2">The sequence shown here is derived from an EMBL/GenBank/DDBJ whole genome shotgun (WGS) entry which is preliminary data.</text>
</comment>
<dbReference type="Proteomes" id="UP001529510">
    <property type="component" value="Unassembled WGS sequence"/>
</dbReference>
<dbReference type="Gene3D" id="2.30.29.30">
    <property type="entry name" value="Pleckstrin-homology domain (PH domain)/Phosphotyrosine-binding domain (PTB)"/>
    <property type="match status" value="1"/>
</dbReference>
<evidence type="ECO:0000313" key="2">
    <source>
        <dbReference type="EMBL" id="KAL0193149.1"/>
    </source>
</evidence>
<dbReference type="InterPro" id="IPR011993">
    <property type="entry name" value="PH-like_dom_sf"/>
</dbReference>
<dbReference type="FunFam" id="2.30.29.30:FF:000129">
    <property type="entry name" value="Insulin receptor substrate 1"/>
    <property type="match status" value="1"/>
</dbReference>
<evidence type="ECO:0000259" key="1">
    <source>
        <dbReference type="PROSITE" id="PS50003"/>
    </source>
</evidence>
<dbReference type="PANTHER" id="PTHR10614">
    <property type="entry name" value="INSULIN RECEPTOR SUBSTRATE"/>
    <property type="match status" value="1"/>
</dbReference>
<dbReference type="AlphaFoldDB" id="A0ABD0R419"/>
<keyword evidence="3" id="KW-1185">Reference proteome</keyword>
<feature type="non-terminal residue" evidence="2">
    <location>
        <position position="115"/>
    </location>
</feature>
<dbReference type="EMBL" id="JAMKFB020000005">
    <property type="protein sequence ID" value="KAL0193149.1"/>
    <property type="molecule type" value="Genomic_DNA"/>
</dbReference>
<sequence length="115" mass="13544">MENQAAMEQQSYEDVRKSGYLRKQKSMHRRFFVLRAASEQGPARLEYYENEKKFRSKSPVPKKAVNLDSCFNINKRADSKNKHMIVLYTRGESFAIAADTEEVQNEWYQAMLDLQ</sequence>
<protein>
    <recommendedName>
        <fullName evidence="1">PH domain-containing protein</fullName>
    </recommendedName>
</protein>
<gene>
    <name evidence="2" type="ORF">M9458_011445</name>
</gene>
<feature type="domain" description="PH" evidence="1">
    <location>
        <begin position="14"/>
        <end position="115"/>
    </location>
</feature>
<proteinExistence type="predicted"/>
<dbReference type="InterPro" id="IPR039011">
    <property type="entry name" value="IRS"/>
</dbReference>
<dbReference type="SUPFAM" id="SSF50729">
    <property type="entry name" value="PH domain-like"/>
    <property type="match status" value="1"/>
</dbReference>